<feature type="transmembrane region" description="Helical" evidence="1">
    <location>
        <begin position="352"/>
        <end position="378"/>
    </location>
</feature>
<dbReference type="Proteomes" id="UP001158067">
    <property type="component" value="Unassembled WGS sequence"/>
</dbReference>
<reference evidence="2 3" key="1">
    <citation type="submission" date="2017-05" db="EMBL/GenBank/DDBJ databases">
        <authorList>
            <person name="Varghese N."/>
            <person name="Submissions S."/>
        </authorList>
    </citation>
    <scope>NUCLEOTIDE SEQUENCE [LARGE SCALE GENOMIC DNA]</scope>
    <source>
        <strain evidence="2 3">DSM 25457</strain>
    </source>
</reference>
<dbReference type="InterPro" id="IPR009003">
    <property type="entry name" value="Peptidase_S1_PA"/>
</dbReference>
<keyword evidence="1" id="KW-1133">Transmembrane helix</keyword>
<organism evidence="2 3">
    <name type="scientific">Neorhodopirellula lusitana</name>
    <dbReference type="NCBI Taxonomy" id="445327"/>
    <lineage>
        <taxon>Bacteria</taxon>
        <taxon>Pseudomonadati</taxon>
        <taxon>Planctomycetota</taxon>
        <taxon>Planctomycetia</taxon>
        <taxon>Pirellulales</taxon>
        <taxon>Pirellulaceae</taxon>
        <taxon>Neorhodopirellula</taxon>
    </lineage>
</organism>
<name>A0ABY1QLS1_9BACT</name>
<gene>
    <name evidence="2" type="ORF">SAMN06265222_11644</name>
</gene>
<sequence>MPGGADLSSPLAAANTCKLTGKSINGCGSLASLAAGQRIYPWGSEFIREDNEAEVIGRRKNWWVVMNPGCRIFLCCLAASSGCWPSWATPASAAVFSNFSEARHNRFLDDGTINPNYVLDHGRITGVAVEGVVLISPQHYLTSSFSEVIDPTFVTADGTRRTYTANVSSKLVLKTTLQNDFDPGDGTTLLAGSVHDSDLVLVTLDHAISAADGISPMALLSGDYYDMLGRTMIVQGQNSQAGSDTIDYIQTIKLNPVVENGADGELITVFPGAITESFVYRWDELAGGGSNDEIRLEEGDSGIGSLVDLGDKYAVTGANMGVGTFGSSVFNFNSFVTPYLDQIEAQVNADGFAITTMAVAVPEPATPLVLVVLVGLAWQTNRRRTRRQLGSQ</sequence>
<evidence type="ECO:0000313" key="2">
    <source>
        <dbReference type="EMBL" id="SMP73175.1"/>
    </source>
</evidence>
<keyword evidence="1" id="KW-0472">Membrane</keyword>
<keyword evidence="3" id="KW-1185">Reference proteome</keyword>
<accession>A0ABY1QLS1</accession>
<evidence type="ECO:0000256" key="1">
    <source>
        <dbReference type="SAM" id="Phobius"/>
    </source>
</evidence>
<evidence type="ECO:0000313" key="3">
    <source>
        <dbReference type="Proteomes" id="UP001158067"/>
    </source>
</evidence>
<keyword evidence="1" id="KW-0812">Transmembrane</keyword>
<protein>
    <submittedName>
        <fullName evidence="2">PEP-CTERM protein-sorting domain-containing protein</fullName>
    </submittedName>
</protein>
<comment type="caution">
    <text evidence="2">The sequence shown here is derived from an EMBL/GenBank/DDBJ whole genome shotgun (WGS) entry which is preliminary data.</text>
</comment>
<dbReference type="EMBL" id="FXUG01000016">
    <property type="protein sequence ID" value="SMP73175.1"/>
    <property type="molecule type" value="Genomic_DNA"/>
</dbReference>
<proteinExistence type="predicted"/>
<dbReference type="SUPFAM" id="SSF50494">
    <property type="entry name" value="Trypsin-like serine proteases"/>
    <property type="match status" value="1"/>
</dbReference>